<keyword evidence="4" id="KW-1185">Reference proteome</keyword>
<comment type="caution">
    <text evidence="3">The sequence shown here is derived from an EMBL/GenBank/DDBJ whole genome shotgun (WGS) entry which is preliminary data.</text>
</comment>
<dbReference type="Proteomes" id="UP001175228">
    <property type="component" value="Unassembled WGS sequence"/>
</dbReference>
<evidence type="ECO:0000256" key="1">
    <source>
        <dbReference type="SAM" id="Coils"/>
    </source>
</evidence>
<sequence length="220" mass="24567">MSLERTNGKGAFTAESYRQNSESIQAMRAHLDRAWANNEMAELERKVREGEDAKQKLSELQKLAAAEPEPVRPSNIPSIEPVQPTAYIEEVGYDHQLSSSRPVYRHPQPSTHHQSHRNTYMNYVPTPHGVYPLVAQDSANLANRHPHIYRQTTSTSGPVGSRTNSVQLVHRQGGHDFRTSSLANALGGTPSSHMQDPGLHSLPRLHRLTLLSQTVCNKML</sequence>
<dbReference type="AlphaFoldDB" id="A0AA39QCR8"/>
<dbReference type="EMBL" id="JAUEPU010000009">
    <property type="protein sequence ID" value="KAK0499700.1"/>
    <property type="molecule type" value="Genomic_DNA"/>
</dbReference>
<gene>
    <name evidence="3" type="ORF">EDD18DRAFT_859814</name>
</gene>
<evidence type="ECO:0000313" key="4">
    <source>
        <dbReference type="Proteomes" id="UP001175228"/>
    </source>
</evidence>
<feature type="region of interest" description="Disordered" evidence="2">
    <location>
        <begin position="96"/>
        <end position="120"/>
    </location>
</feature>
<organism evidence="3 4">
    <name type="scientific">Armillaria luteobubalina</name>
    <dbReference type="NCBI Taxonomy" id="153913"/>
    <lineage>
        <taxon>Eukaryota</taxon>
        <taxon>Fungi</taxon>
        <taxon>Dikarya</taxon>
        <taxon>Basidiomycota</taxon>
        <taxon>Agaricomycotina</taxon>
        <taxon>Agaricomycetes</taxon>
        <taxon>Agaricomycetidae</taxon>
        <taxon>Agaricales</taxon>
        <taxon>Marasmiineae</taxon>
        <taxon>Physalacriaceae</taxon>
        <taxon>Armillaria</taxon>
    </lineage>
</organism>
<keyword evidence="1" id="KW-0175">Coiled coil</keyword>
<feature type="coiled-coil region" evidence="1">
    <location>
        <begin position="33"/>
        <end position="63"/>
    </location>
</feature>
<feature type="compositionally biased region" description="Polar residues" evidence="2">
    <location>
        <begin position="108"/>
        <end position="120"/>
    </location>
</feature>
<proteinExistence type="predicted"/>
<reference evidence="3" key="1">
    <citation type="submission" date="2023-06" db="EMBL/GenBank/DDBJ databases">
        <authorList>
            <consortium name="Lawrence Berkeley National Laboratory"/>
            <person name="Ahrendt S."/>
            <person name="Sahu N."/>
            <person name="Indic B."/>
            <person name="Wong-Bajracharya J."/>
            <person name="Merenyi Z."/>
            <person name="Ke H.-M."/>
            <person name="Monk M."/>
            <person name="Kocsube S."/>
            <person name="Drula E."/>
            <person name="Lipzen A."/>
            <person name="Balint B."/>
            <person name="Henrissat B."/>
            <person name="Andreopoulos B."/>
            <person name="Martin F.M."/>
            <person name="Harder C.B."/>
            <person name="Rigling D."/>
            <person name="Ford K.L."/>
            <person name="Foster G.D."/>
            <person name="Pangilinan J."/>
            <person name="Papanicolaou A."/>
            <person name="Barry K."/>
            <person name="LaButti K."/>
            <person name="Viragh M."/>
            <person name="Koriabine M."/>
            <person name="Yan M."/>
            <person name="Riley R."/>
            <person name="Champramary S."/>
            <person name="Plett K.L."/>
            <person name="Tsai I.J."/>
            <person name="Slot J."/>
            <person name="Sipos G."/>
            <person name="Plett J."/>
            <person name="Nagy L.G."/>
            <person name="Grigoriev I.V."/>
        </authorList>
    </citation>
    <scope>NUCLEOTIDE SEQUENCE</scope>
    <source>
        <strain evidence="3">HWK02</strain>
    </source>
</reference>
<evidence type="ECO:0000256" key="2">
    <source>
        <dbReference type="SAM" id="MobiDB-lite"/>
    </source>
</evidence>
<protein>
    <submittedName>
        <fullName evidence="3">Uncharacterized protein</fullName>
    </submittedName>
</protein>
<evidence type="ECO:0000313" key="3">
    <source>
        <dbReference type="EMBL" id="KAK0499700.1"/>
    </source>
</evidence>
<accession>A0AA39QCR8</accession>
<name>A0AA39QCR8_9AGAR</name>